<protein>
    <submittedName>
        <fullName evidence="1">Uncharacterized protein</fullName>
    </submittedName>
</protein>
<name>A0A0E9SGD4_ANGAN</name>
<accession>A0A0E9SGD4</accession>
<dbReference type="EMBL" id="GBXM01068226">
    <property type="protein sequence ID" value="JAH40351.1"/>
    <property type="molecule type" value="Transcribed_RNA"/>
</dbReference>
<dbReference type="AlphaFoldDB" id="A0A0E9SGD4"/>
<organism evidence="1">
    <name type="scientific">Anguilla anguilla</name>
    <name type="common">European freshwater eel</name>
    <name type="synonym">Muraena anguilla</name>
    <dbReference type="NCBI Taxonomy" id="7936"/>
    <lineage>
        <taxon>Eukaryota</taxon>
        <taxon>Metazoa</taxon>
        <taxon>Chordata</taxon>
        <taxon>Craniata</taxon>
        <taxon>Vertebrata</taxon>
        <taxon>Euteleostomi</taxon>
        <taxon>Actinopterygii</taxon>
        <taxon>Neopterygii</taxon>
        <taxon>Teleostei</taxon>
        <taxon>Anguilliformes</taxon>
        <taxon>Anguillidae</taxon>
        <taxon>Anguilla</taxon>
    </lineage>
</organism>
<reference evidence="1" key="1">
    <citation type="submission" date="2014-11" db="EMBL/GenBank/DDBJ databases">
        <authorList>
            <person name="Amaro Gonzalez C."/>
        </authorList>
    </citation>
    <scope>NUCLEOTIDE SEQUENCE</scope>
</reference>
<evidence type="ECO:0000313" key="1">
    <source>
        <dbReference type="EMBL" id="JAH40351.1"/>
    </source>
</evidence>
<sequence length="17" mass="2007">MLPIQQCHSLFVCYVLL</sequence>
<reference evidence="1" key="2">
    <citation type="journal article" date="2015" name="Fish Shellfish Immunol.">
        <title>Early steps in the European eel (Anguilla anguilla)-Vibrio vulnificus interaction in the gills: Role of the RtxA13 toxin.</title>
        <authorList>
            <person name="Callol A."/>
            <person name="Pajuelo D."/>
            <person name="Ebbesson L."/>
            <person name="Teles M."/>
            <person name="MacKenzie S."/>
            <person name="Amaro C."/>
        </authorList>
    </citation>
    <scope>NUCLEOTIDE SEQUENCE</scope>
</reference>
<proteinExistence type="predicted"/>